<dbReference type="OrthoDB" id="68481at2759"/>
<keyword evidence="3" id="KW-1133">Transmembrane helix</keyword>
<feature type="region of interest" description="Disordered" evidence="2">
    <location>
        <begin position="622"/>
        <end position="659"/>
    </location>
</feature>
<feature type="region of interest" description="Disordered" evidence="2">
    <location>
        <begin position="564"/>
        <end position="588"/>
    </location>
</feature>
<feature type="compositionally biased region" description="Polar residues" evidence="2">
    <location>
        <begin position="578"/>
        <end position="587"/>
    </location>
</feature>
<feature type="transmembrane region" description="Helical" evidence="3">
    <location>
        <begin position="56"/>
        <end position="74"/>
    </location>
</feature>
<keyword evidence="5" id="KW-1185">Reference proteome</keyword>
<evidence type="ECO:0000313" key="5">
    <source>
        <dbReference type="Proteomes" id="UP000693981"/>
    </source>
</evidence>
<feature type="coiled-coil region" evidence="1">
    <location>
        <begin position="301"/>
        <end position="335"/>
    </location>
</feature>
<keyword evidence="3" id="KW-0472">Membrane</keyword>
<evidence type="ECO:0000256" key="3">
    <source>
        <dbReference type="SAM" id="Phobius"/>
    </source>
</evidence>
<evidence type="ECO:0000256" key="1">
    <source>
        <dbReference type="SAM" id="Coils"/>
    </source>
</evidence>
<comment type="caution">
    <text evidence="4">The sequence shown here is derived from an EMBL/GenBank/DDBJ whole genome shotgun (WGS) entry which is preliminary data.</text>
</comment>
<accession>A0A8T1WRM1</accession>
<proteinExistence type="predicted"/>
<protein>
    <recommendedName>
        <fullName evidence="6">EF-hand domain-containing protein</fullName>
    </recommendedName>
</protein>
<dbReference type="AlphaFoldDB" id="A0A8T1WRM1"/>
<evidence type="ECO:0008006" key="6">
    <source>
        <dbReference type="Google" id="ProtNLM"/>
    </source>
</evidence>
<feature type="transmembrane region" description="Helical" evidence="3">
    <location>
        <begin position="383"/>
        <end position="405"/>
    </location>
</feature>
<dbReference type="Proteomes" id="UP000693981">
    <property type="component" value="Unassembled WGS sequence"/>
</dbReference>
<feature type="transmembrane region" description="Helical" evidence="3">
    <location>
        <begin position="417"/>
        <end position="436"/>
    </location>
</feature>
<reference evidence="4" key="1">
    <citation type="submission" date="2021-02" db="EMBL/GenBank/DDBJ databases">
        <authorList>
            <person name="Palmer J.M."/>
        </authorList>
    </citation>
    <scope>NUCLEOTIDE SEQUENCE</scope>
    <source>
        <strain evidence="4">SCRP23</strain>
    </source>
</reference>
<feature type="transmembrane region" description="Helical" evidence="3">
    <location>
        <begin position="15"/>
        <end position="36"/>
    </location>
</feature>
<keyword evidence="1" id="KW-0175">Coiled coil</keyword>
<name>A0A8T1WRM1_9STRA</name>
<organism evidence="4 5">
    <name type="scientific">Phytophthora boehmeriae</name>
    <dbReference type="NCBI Taxonomy" id="109152"/>
    <lineage>
        <taxon>Eukaryota</taxon>
        <taxon>Sar</taxon>
        <taxon>Stramenopiles</taxon>
        <taxon>Oomycota</taxon>
        <taxon>Peronosporomycetes</taxon>
        <taxon>Peronosporales</taxon>
        <taxon>Peronosporaceae</taxon>
        <taxon>Phytophthora</taxon>
    </lineage>
</organism>
<dbReference type="EMBL" id="JAGDFL010000265">
    <property type="protein sequence ID" value="KAG7394553.1"/>
    <property type="molecule type" value="Genomic_DNA"/>
</dbReference>
<feature type="transmembrane region" description="Helical" evidence="3">
    <location>
        <begin position="243"/>
        <end position="265"/>
    </location>
</feature>
<evidence type="ECO:0000313" key="4">
    <source>
        <dbReference type="EMBL" id="KAG7394553.1"/>
    </source>
</evidence>
<evidence type="ECO:0000256" key="2">
    <source>
        <dbReference type="SAM" id="MobiDB-lite"/>
    </source>
</evidence>
<sequence>MGGGSLFQVGEAVEFWRVLAHLSILAFCLLIFEGALHHIEHKLSRYDKYQHMLRKAYRELMVLGLLSLGLKLLKEVPGIHADSKTMLAFQVADLSIFILALALILQSICVFMQLRRHNNLADRTELVTAQDIVDALSTAPANEAVGSNRFNWFCSSNKGAYKPFEEEIIERRLLRHLFLRRFGLPQLFPFSKYLRRGQANQISHMIEVEPSMWLLLLAVAWGMCGVVALLGEMDVDMPEGHELVEVLVVFAWMLVALHILVLVYFRSCTKQLLNIAGYSDNQVVLVANLMAIAEEERAAWLDEAADKALDTMNRVQEEQEEIEEYRNAQRHALLQKDVGLQLVATCCRNIRQQNITKDRTDRVMSFVQSGSPDIHIRFFSRKAWHVGVMFLLILNGFFIALFVQCAVYDIDDIYDEFGLLAAVMVPLPLAINTLCLQQSIFRHFVMICSILRVDSTTLGEVVNHFSEIVELRSEFASSLVQCLKDGGFTASDLRTELRGHDTRDTGLIDLDSLRSVLAAFGFKLTRFRFNSVAKLLFELESGKVEYGQLLRLIMLSQQDTFAENGAGSQRRQHPLLQRSGTSLNESGRNNFRTNFANARQVPLLAQPSLGSEPSPSDFVHVGTGTPGLPPMRQAASSIASESHGKNGKSGKPMLDRSYTNQFAGSSSRALHDMFNIRRRVGSRAEAEAPNSAYTML</sequence>
<gene>
    <name evidence="4" type="ORF">PHYBOEH_005007</name>
</gene>
<keyword evidence="3" id="KW-0812">Transmembrane</keyword>
<feature type="transmembrane region" description="Helical" evidence="3">
    <location>
        <begin position="212"/>
        <end position="231"/>
    </location>
</feature>
<feature type="transmembrane region" description="Helical" evidence="3">
    <location>
        <begin position="94"/>
        <end position="114"/>
    </location>
</feature>